<dbReference type="EMBL" id="KN837127">
    <property type="protein sequence ID" value="KIJ42791.1"/>
    <property type="molecule type" value="Genomic_DNA"/>
</dbReference>
<organism evidence="1 2">
    <name type="scientific">Sphaerobolus stellatus (strain SS14)</name>
    <dbReference type="NCBI Taxonomy" id="990650"/>
    <lineage>
        <taxon>Eukaryota</taxon>
        <taxon>Fungi</taxon>
        <taxon>Dikarya</taxon>
        <taxon>Basidiomycota</taxon>
        <taxon>Agaricomycotina</taxon>
        <taxon>Agaricomycetes</taxon>
        <taxon>Phallomycetidae</taxon>
        <taxon>Geastrales</taxon>
        <taxon>Sphaerobolaceae</taxon>
        <taxon>Sphaerobolus</taxon>
    </lineage>
</organism>
<sequence>LIAVNLNLPPDIHCHVEEVFCLGVIPGPKQPKDFDSFLWPLFQEANELAMGVPAYDIIEDEIFDEHAFICLGGGDI</sequence>
<feature type="non-terminal residue" evidence="1">
    <location>
        <position position="76"/>
    </location>
</feature>
<dbReference type="AlphaFoldDB" id="A0A0C9VWQ2"/>
<dbReference type="Pfam" id="PF02992">
    <property type="entry name" value="Transposase_21"/>
    <property type="match status" value="1"/>
</dbReference>
<keyword evidence="2" id="KW-1185">Reference proteome</keyword>
<dbReference type="InterPro" id="IPR004242">
    <property type="entry name" value="Transposase_21"/>
</dbReference>
<dbReference type="Proteomes" id="UP000054279">
    <property type="component" value="Unassembled WGS sequence"/>
</dbReference>
<reference evidence="1 2" key="1">
    <citation type="submission" date="2014-06" db="EMBL/GenBank/DDBJ databases">
        <title>Evolutionary Origins and Diversification of the Mycorrhizal Mutualists.</title>
        <authorList>
            <consortium name="DOE Joint Genome Institute"/>
            <consortium name="Mycorrhizal Genomics Consortium"/>
            <person name="Kohler A."/>
            <person name="Kuo A."/>
            <person name="Nagy L.G."/>
            <person name="Floudas D."/>
            <person name="Copeland A."/>
            <person name="Barry K.W."/>
            <person name="Cichocki N."/>
            <person name="Veneault-Fourrey C."/>
            <person name="LaButti K."/>
            <person name="Lindquist E.A."/>
            <person name="Lipzen A."/>
            <person name="Lundell T."/>
            <person name="Morin E."/>
            <person name="Murat C."/>
            <person name="Riley R."/>
            <person name="Ohm R."/>
            <person name="Sun H."/>
            <person name="Tunlid A."/>
            <person name="Henrissat B."/>
            <person name="Grigoriev I.V."/>
            <person name="Hibbett D.S."/>
            <person name="Martin F."/>
        </authorList>
    </citation>
    <scope>NUCLEOTIDE SEQUENCE [LARGE SCALE GENOMIC DNA]</scope>
    <source>
        <strain evidence="1 2">SS14</strain>
    </source>
</reference>
<protein>
    <submittedName>
        <fullName evidence="1">Uncharacterized protein</fullName>
    </submittedName>
</protein>
<dbReference type="OrthoDB" id="2404451at2759"/>
<evidence type="ECO:0000313" key="2">
    <source>
        <dbReference type="Proteomes" id="UP000054279"/>
    </source>
</evidence>
<name>A0A0C9VWQ2_SPHS4</name>
<gene>
    <name evidence="1" type="ORF">M422DRAFT_135101</name>
</gene>
<evidence type="ECO:0000313" key="1">
    <source>
        <dbReference type="EMBL" id="KIJ42791.1"/>
    </source>
</evidence>
<dbReference type="HOGENOM" id="CLU_170535_0_0_1"/>
<feature type="non-terminal residue" evidence="1">
    <location>
        <position position="1"/>
    </location>
</feature>
<accession>A0A0C9VWQ2</accession>
<proteinExistence type="predicted"/>